<dbReference type="HOGENOM" id="CLU_2324717_0_0_1"/>
<evidence type="ECO:0000313" key="2">
    <source>
        <dbReference type="Proteomes" id="UP000004995"/>
    </source>
</evidence>
<sequence length="99" mass="10373">MLGLLGNPVVLHMSYLGGAPTNHPRLQLQDAVVLLSLQCPSTGVVPTPAIWMPQSNADVSLSPCGACTSGSNINKLRGVVLVFCNASVLGEKLRYSDVL</sequence>
<evidence type="ECO:0000313" key="1">
    <source>
        <dbReference type="EnsemblPlants" id="KQK96303"/>
    </source>
</evidence>
<reference evidence="2" key="1">
    <citation type="journal article" date="2012" name="Nat. Biotechnol.">
        <title>Reference genome sequence of the model plant Setaria.</title>
        <authorList>
            <person name="Bennetzen J.L."/>
            <person name="Schmutz J."/>
            <person name="Wang H."/>
            <person name="Percifield R."/>
            <person name="Hawkins J."/>
            <person name="Pontaroli A.C."/>
            <person name="Estep M."/>
            <person name="Feng L."/>
            <person name="Vaughn J.N."/>
            <person name="Grimwood J."/>
            <person name="Jenkins J."/>
            <person name="Barry K."/>
            <person name="Lindquist E."/>
            <person name="Hellsten U."/>
            <person name="Deshpande S."/>
            <person name="Wang X."/>
            <person name="Wu X."/>
            <person name="Mitros T."/>
            <person name="Triplett J."/>
            <person name="Yang X."/>
            <person name="Ye C.Y."/>
            <person name="Mauro-Herrera M."/>
            <person name="Wang L."/>
            <person name="Li P."/>
            <person name="Sharma M."/>
            <person name="Sharma R."/>
            <person name="Ronald P.C."/>
            <person name="Panaud O."/>
            <person name="Kellogg E.A."/>
            <person name="Brutnell T.P."/>
            <person name="Doust A.N."/>
            <person name="Tuskan G.A."/>
            <person name="Rokhsar D."/>
            <person name="Devos K.M."/>
        </authorList>
    </citation>
    <scope>NUCLEOTIDE SEQUENCE [LARGE SCALE GENOMIC DNA]</scope>
    <source>
        <strain evidence="2">cv. Yugu1</strain>
    </source>
</reference>
<protein>
    <submittedName>
        <fullName evidence="1">Uncharacterized protein</fullName>
    </submittedName>
</protein>
<dbReference type="AlphaFoldDB" id="K3YB44"/>
<name>K3YB44_SETIT</name>
<dbReference type="Gramene" id="KQK96303">
    <property type="protein sequence ID" value="KQK96303"/>
    <property type="gene ID" value="SETIT_011438mg"/>
</dbReference>
<keyword evidence="2" id="KW-1185">Reference proteome</keyword>
<reference evidence="1" key="2">
    <citation type="submission" date="2018-08" db="UniProtKB">
        <authorList>
            <consortium name="EnsemblPlants"/>
        </authorList>
    </citation>
    <scope>IDENTIFICATION</scope>
    <source>
        <strain evidence="1">Yugu1</strain>
    </source>
</reference>
<proteinExistence type="predicted"/>
<dbReference type="EMBL" id="AGNK02004079">
    <property type="status" value="NOT_ANNOTATED_CDS"/>
    <property type="molecule type" value="Genomic_DNA"/>
</dbReference>
<accession>K3YB44</accession>
<organism evidence="1 2">
    <name type="scientific">Setaria italica</name>
    <name type="common">Foxtail millet</name>
    <name type="synonym">Panicum italicum</name>
    <dbReference type="NCBI Taxonomy" id="4555"/>
    <lineage>
        <taxon>Eukaryota</taxon>
        <taxon>Viridiplantae</taxon>
        <taxon>Streptophyta</taxon>
        <taxon>Embryophyta</taxon>
        <taxon>Tracheophyta</taxon>
        <taxon>Spermatophyta</taxon>
        <taxon>Magnoliopsida</taxon>
        <taxon>Liliopsida</taxon>
        <taxon>Poales</taxon>
        <taxon>Poaceae</taxon>
        <taxon>PACMAD clade</taxon>
        <taxon>Panicoideae</taxon>
        <taxon>Panicodae</taxon>
        <taxon>Paniceae</taxon>
        <taxon>Cenchrinae</taxon>
        <taxon>Setaria</taxon>
    </lineage>
</organism>
<dbReference type="Proteomes" id="UP000004995">
    <property type="component" value="Unassembled WGS sequence"/>
</dbReference>
<dbReference type="InParanoid" id="K3YB44"/>
<dbReference type="EnsemblPlants" id="KQK96303">
    <property type="protein sequence ID" value="KQK96303"/>
    <property type="gene ID" value="SETIT_011438mg"/>
</dbReference>